<feature type="compositionally biased region" description="Polar residues" evidence="4">
    <location>
        <begin position="624"/>
        <end position="633"/>
    </location>
</feature>
<feature type="compositionally biased region" description="Basic residues" evidence="4">
    <location>
        <begin position="177"/>
        <end position="202"/>
    </location>
</feature>
<dbReference type="InterPro" id="IPR010912">
    <property type="entry name" value="SPOC_met"/>
</dbReference>
<dbReference type="AlphaFoldDB" id="E4YJH4"/>
<feature type="compositionally biased region" description="Basic residues" evidence="4">
    <location>
        <begin position="63"/>
        <end position="83"/>
    </location>
</feature>
<feature type="compositionally biased region" description="Gly residues" evidence="4">
    <location>
        <begin position="118"/>
        <end position="127"/>
    </location>
</feature>
<dbReference type="PROSITE" id="PS50917">
    <property type="entry name" value="SPOC"/>
    <property type="match status" value="1"/>
</dbReference>
<proteinExistence type="predicted"/>
<dbReference type="SUPFAM" id="SSF100939">
    <property type="entry name" value="SPOC domain-like"/>
    <property type="match status" value="1"/>
</dbReference>
<name>E4YJH4_OIKDI</name>
<feature type="region of interest" description="Disordered" evidence="4">
    <location>
        <begin position="494"/>
        <end position="513"/>
    </location>
</feature>
<comment type="subcellular location">
    <subcellularLocation>
        <location evidence="1">Nucleus</location>
    </subcellularLocation>
</comment>
<organism evidence="6">
    <name type="scientific">Oikopleura dioica</name>
    <name type="common">Tunicate</name>
    <dbReference type="NCBI Taxonomy" id="34765"/>
    <lineage>
        <taxon>Eukaryota</taxon>
        <taxon>Metazoa</taxon>
        <taxon>Chordata</taxon>
        <taxon>Tunicata</taxon>
        <taxon>Appendicularia</taxon>
        <taxon>Copelata</taxon>
        <taxon>Oikopleuridae</taxon>
        <taxon>Oikopleura</taxon>
    </lineage>
</organism>
<feature type="region of interest" description="Disordered" evidence="4">
    <location>
        <begin position="578"/>
        <end position="602"/>
    </location>
</feature>
<feature type="compositionally biased region" description="Basic and acidic residues" evidence="4">
    <location>
        <begin position="84"/>
        <end position="102"/>
    </location>
</feature>
<reference evidence="6" key="1">
    <citation type="journal article" date="2010" name="Science">
        <title>Plasticity of animal genome architecture unmasked by rapid evolution of a pelagic tunicate.</title>
        <authorList>
            <person name="Denoeud F."/>
            <person name="Henriet S."/>
            <person name="Mungpakdee S."/>
            <person name="Aury J.M."/>
            <person name="Da Silva C."/>
            <person name="Brinkmann H."/>
            <person name="Mikhaleva J."/>
            <person name="Olsen L.C."/>
            <person name="Jubin C."/>
            <person name="Canestro C."/>
            <person name="Bouquet J.M."/>
            <person name="Danks G."/>
            <person name="Poulain J."/>
            <person name="Campsteijn C."/>
            <person name="Adamski M."/>
            <person name="Cross I."/>
            <person name="Yadetie F."/>
            <person name="Muffato M."/>
            <person name="Louis A."/>
            <person name="Butcher S."/>
            <person name="Tsagkogeorga G."/>
            <person name="Konrad A."/>
            <person name="Singh S."/>
            <person name="Jensen M.F."/>
            <person name="Cong E.H."/>
            <person name="Eikeseth-Otteraa H."/>
            <person name="Noel B."/>
            <person name="Anthouard V."/>
            <person name="Porcel B.M."/>
            <person name="Kachouri-Lafond R."/>
            <person name="Nishino A."/>
            <person name="Ugolini M."/>
            <person name="Chourrout P."/>
            <person name="Nishida H."/>
            <person name="Aasland R."/>
            <person name="Huzurbazar S."/>
            <person name="Westhof E."/>
            <person name="Delsuc F."/>
            <person name="Lehrach H."/>
            <person name="Reinhardt R."/>
            <person name="Weissenbach J."/>
            <person name="Roy S.W."/>
            <person name="Artiguenave F."/>
            <person name="Postlethwait J.H."/>
            <person name="Manak J.R."/>
            <person name="Thompson E.M."/>
            <person name="Jaillon O."/>
            <person name="Du Pasquier L."/>
            <person name="Boudinot P."/>
            <person name="Liberles D.A."/>
            <person name="Volff J.N."/>
            <person name="Philippe H."/>
            <person name="Lenhard B."/>
            <person name="Roest Crollius H."/>
            <person name="Wincker P."/>
            <person name="Chourrout D."/>
        </authorList>
    </citation>
    <scope>NUCLEOTIDE SEQUENCE [LARGE SCALE GENOMIC DNA]</scope>
</reference>
<dbReference type="EMBL" id="FN654656">
    <property type="protein sequence ID" value="CBY35635.1"/>
    <property type="molecule type" value="Genomic_DNA"/>
</dbReference>
<keyword evidence="2" id="KW-0694">RNA-binding</keyword>
<dbReference type="InterPro" id="IPR016194">
    <property type="entry name" value="SPOC-like_C_dom_sf"/>
</dbReference>
<dbReference type="GO" id="GO:0003723">
    <property type="term" value="F:RNA binding"/>
    <property type="evidence" value="ECO:0007669"/>
    <property type="project" value="UniProtKB-KW"/>
</dbReference>
<dbReference type="Proteomes" id="UP000011014">
    <property type="component" value="Unassembled WGS sequence"/>
</dbReference>
<dbReference type="CDD" id="cd21543">
    <property type="entry name" value="SPOC_SHARP"/>
    <property type="match status" value="1"/>
</dbReference>
<evidence type="ECO:0000256" key="3">
    <source>
        <dbReference type="ARBA" id="ARBA00023242"/>
    </source>
</evidence>
<keyword evidence="3" id="KW-0539">Nucleus</keyword>
<feature type="domain" description="SPOC" evidence="5">
    <location>
        <begin position="765"/>
        <end position="936"/>
    </location>
</feature>
<evidence type="ECO:0000256" key="1">
    <source>
        <dbReference type="ARBA" id="ARBA00004123"/>
    </source>
</evidence>
<feature type="compositionally biased region" description="Basic and acidic residues" evidence="4">
    <location>
        <begin position="212"/>
        <end position="222"/>
    </location>
</feature>
<feature type="region of interest" description="Disordered" evidence="4">
    <location>
        <begin position="616"/>
        <end position="659"/>
    </location>
</feature>
<feature type="compositionally biased region" description="Basic and acidic residues" evidence="4">
    <location>
        <begin position="40"/>
        <end position="49"/>
    </location>
</feature>
<sequence>MDLSQFRWNAPRKKAGGPEKSRSTSRRRSSSPKKQHSRSRSRERGKYSDDQNTSENSRAGSPAKKRKKEKRGRKSKRSRKSNKYRNDANSEDEVQPKERDESEPFGLGEGPMWTAPRGRGGPRGGRWPGADFPRGRGRGRGLRGRGYYRPNYIAIGRNIFPGGTSDEDESSSSSSRSRSRRRSRKHKSRKSEKRGRRRRKKSYSSISSRSTTPDDMKNTPEHKKGRSPTPEPSKEVGLLDKLKLKESQDDVSLDRVQDIMQQLASGATEIRRGQFVQSFSNQDIFDNNETPILRKEMIDAPLQPSFPQIRSVAQPRLFEDLPNHLLDPNLDRGLGLRKQMQETENQQRQKAIEENIQKQAEMDKRIKSRVVALNPEEVIAAQMKADKMASSFMARKRSAANIRAVADIKEEPDAPPKAVTLPPLKTESIDDDAEFLKNLNKQFNNERGMKIMPINTKMSFAQLTTNASRKGKLTIGGTKGLVSKFQAPKILGAKPRLNTSSTETPESLQTQGQLSPVVQPDNLGNHETPFSTDILSNAPLLDPQNIGPKRPAIKIKPTSRRATSGIVLPSAITSVKSEPVENSPNFESHVPQATTPTLSIKTDPSLYSSSKLNAGSSGFKIAPPTSNLPTSIPSMGPKDSLESSKNPLDRPPPPVIRRDVSAPAVLPSSTPKTPFEFSAKKPAVEIDFTKPPPPFSIPPPSFRAGIPFSTFIPPPSLAAPPILPTGSASQPQIYSSNAPPPLFPPVLSLSRSEPEMEAVRENPKFKDVYILYPSIWLGFVGMKSKAAMIQLHHIDGNQHIASRLLTKSLVHPSSDGSKHPIIKIKSRMKLDGKAIDTIKRKWTDIPYKCVTMLALPYGVDPDDTEKQKQCLENHFSKYFAGKNCCGNLQINHGDQDWHIYVFPPCEFMNSSLVEKASDLANAVEKLPKLMITIIPK</sequence>
<evidence type="ECO:0000256" key="2">
    <source>
        <dbReference type="ARBA" id="ARBA00022884"/>
    </source>
</evidence>
<evidence type="ECO:0000313" key="6">
    <source>
        <dbReference type="EMBL" id="CBY35635.1"/>
    </source>
</evidence>
<dbReference type="GO" id="GO:0005634">
    <property type="term" value="C:nucleus"/>
    <property type="evidence" value="ECO:0007669"/>
    <property type="project" value="UniProtKB-SubCell"/>
</dbReference>
<dbReference type="Gene3D" id="2.40.290.10">
    <property type="match status" value="1"/>
</dbReference>
<feature type="compositionally biased region" description="Polar residues" evidence="4">
    <location>
        <begin position="497"/>
        <end position="513"/>
    </location>
</feature>
<feature type="compositionally biased region" description="Polar residues" evidence="4">
    <location>
        <begin position="50"/>
        <end position="59"/>
    </location>
</feature>
<evidence type="ECO:0000256" key="4">
    <source>
        <dbReference type="SAM" id="MobiDB-lite"/>
    </source>
</evidence>
<protein>
    <recommendedName>
        <fullName evidence="5">SPOC domain-containing protein</fullName>
    </recommendedName>
</protein>
<feature type="region of interest" description="Disordered" evidence="4">
    <location>
        <begin position="1"/>
        <end position="237"/>
    </location>
</feature>
<evidence type="ECO:0000259" key="5">
    <source>
        <dbReference type="PROSITE" id="PS50917"/>
    </source>
</evidence>
<accession>E4YJH4</accession>
<feature type="compositionally biased region" description="Basic residues" evidence="4">
    <location>
        <begin position="23"/>
        <end position="39"/>
    </location>
</feature>
<gene>
    <name evidence="6" type="ORF">GSOID_T00027463001</name>
</gene>